<dbReference type="InterPro" id="IPR012914">
    <property type="entry name" value="PucR_dom"/>
</dbReference>
<evidence type="ECO:0008006" key="5">
    <source>
        <dbReference type="Google" id="ProtNLM"/>
    </source>
</evidence>
<evidence type="ECO:0000313" key="3">
    <source>
        <dbReference type="EMBL" id="MQY10089.1"/>
    </source>
</evidence>
<dbReference type="InterPro" id="IPR042070">
    <property type="entry name" value="PucR_C-HTH_sf"/>
</dbReference>
<evidence type="ECO:0000259" key="2">
    <source>
        <dbReference type="Pfam" id="PF13556"/>
    </source>
</evidence>
<dbReference type="InterPro" id="IPR025736">
    <property type="entry name" value="PucR_C-HTH_dom"/>
</dbReference>
<dbReference type="PANTHER" id="PTHR33744:SF1">
    <property type="entry name" value="DNA-BINDING TRANSCRIPTIONAL ACTIVATOR ADER"/>
    <property type="match status" value="1"/>
</dbReference>
<sequence>MSLPTISSLCRTLGDDLTPAAGFGAPPIPVTAVHVSELADPTAYVTGGELLLTTGLTLPADRAGCGAYAARLRAIGIAALGLGLGPVHDSVPEPLADACREAGLVLLMVPDPTPFLTVTEAYYSARAKASEQHLHDTVAAHRTLTNAAVAPDPGSEVLRRLARILGGWAATLTAAGEVARIHPSGLIDEAEALQDAVARLRVAGAHSAASFVAGGRFVALSPLSVESRVVGYLAVGTPRQLTAGQRHVVTTAVALLSIDTLQRLGRASAREAGARCVALLVDLGHAAAARELAAAGGLPVPGVEGRVLAVRGRDVQESARVVYAWCPDACGVRTGATEAWFLLPSRHPDLVSLAGRLTAHDASAAALVSPRVRLEDAPAVRARLEDRLRRLPDGRTELADAPDGGPEGELAARLDVFLTGQKPPVVQALVAYLRRRGQWEHAARDLEVHRNTLRYRVGRAAAALDVDVDDPDTAARLWLDLRGRGLA</sequence>
<feature type="domain" description="Purine catabolism PurC-like" evidence="1">
    <location>
        <begin position="24"/>
        <end position="122"/>
    </location>
</feature>
<dbReference type="EMBL" id="WEGJ01000001">
    <property type="protein sequence ID" value="MQY10089.1"/>
    <property type="molecule type" value="Genomic_DNA"/>
</dbReference>
<dbReference type="AlphaFoldDB" id="A0A7K0C9G3"/>
<reference evidence="3 4" key="1">
    <citation type="submission" date="2019-10" db="EMBL/GenBank/DDBJ databases">
        <title>Streptomyces smaragdinus sp. nov. and Streptomyces fabii sp. nov., isolated from the gut of fungus growing-termite Macrotermes natalensis.</title>
        <authorList>
            <person name="Schwitalla J."/>
            <person name="Benndorf R."/>
            <person name="Martin K."/>
            <person name="De Beer W."/>
            <person name="Kaster A.-K."/>
            <person name="Vollmers J."/>
            <person name="Poulsen M."/>
            <person name="Beemelmanns C."/>
        </authorList>
    </citation>
    <scope>NUCLEOTIDE SEQUENCE [LARGE SCALE GENOMIC DNA]</scope>
    <source>
        <strain evidence="3 4">RB5</strain>
    </source>
</reference>
<dbReference type="PANTHER" id="PTHR33744">
    <property type="entry name" value="CARBOHYDRATE DIACID REGULATOR"/>
    <property type="match status" value="1"/>
</dbReference>
<comment type="caution">
    <text evidence="3">The sequence shown here is derived from an EMBL/GenBank/DDBJ whole genome shotgun (WGS) entry which is preliminary data.</text>
</comment>
<protein>
    <recommendedName>
        <fullName evidence="5">PucR family transcriptional regulator</fullName>
    </recommendedName>
</protein>
<dbReference type="InterPro" id="IPR051448">
    <property type="entry name" value="CdaR-like_regulators"/>
</dbReference>
<evidence type="ECO:0000313" key="4">
    <source>
        <dbReference type="Proteomes" id="UP000466345"/>
    </source>
</evidence>
<gene>
    <name evidence="3" type="ORF">SRB5_01930</name>
</gene>
<dbReference type="Pfam" id="PF07905">
    <property type="entry name" value="PucR"/>
    <property type="match status" value="1"/>
</dbReference>
<organism evidence="3 4">
    <name type="scientific">Streptomyces smaragdinus</name>
    <dbReference type="NCBI Taxonomy" id="2585196"/>
    <lineage>
        <taxon>Bacteria</taxon>
        <taxon>Bacillati</taxon>
        <taxon>Actinomycetota</taxon>
        <taxon>Actinomycetes</taxon>
        <taxon>Kitasatosporales</taxon>
        <taxon>Streptomycetaceae</taxon>
        <taxon>Streptomyces</taxon>
    </lineage>
</organism>
<keyword evidence="4" id="KW-1185">Reference proteome</keyword>
<dbReference type="Gene3D" id="1.10.10.2840">
    <property type="entry name" value="PucR C-terminal helix-turn-helix domain"/>
    <property type="match status" value="1"/>
</dbReference>
<accession>A0A7K0C9G3</accession>
<dbReference type="Proteomes" id="UP000466345">
    <property type="component" value="Unassembled WGS sequence"/>
</dbReference>
<dbReference type="RefSeq" id="WP_194292797.1">
    <property type="nucleotide sequence ID" value="NZ_WEGJ01000001.1"/>
</dbReference>
<evidence type="ECO:0000259" key="1">
    <source>
        <dbReference type="Pfam" id="PF07905"/>
    </source>
</evidence>
<feature type="domain" description="PucR C-terminal helix-turn-helix" evidence="2">
    <location>
        <begin position="426"/>
        <end position="482"/>
    </location>
</feature>
<proteinExistence type="predicted"/>
<dbReference type="Pfam" id="PF13556">
    <property type="entry name" value="HTH_30"/>
    <property type="match status" value="1"/>
</dbReference>
<name>A0A7K0C9G3_9ACTN</name>